<evidence type="ECO:0000313" key="1">
    <source>
        <dbReference type="EMBL" id="KAF5316362.1"/>
    </source>
</evidence>
<dbReference type="EMBL" id="JAACJJ010000042">
    <property type="protein sequence ID" value="KAF5316362.1"/>
    <property type="molecule type" value="Genomic_DNA"/>
</dbReference>
<proteinExistence type="predicted"/>
<evidence type="ECO:0000313" key="2">
    <source>
        <dbReference type="Proteomes" id="UP000567179"/>
    </source>
</evidence>
<gene>
    <name evidence="1" type="ORF">D9619_006519</name>
</gene>
<dbReference type="Proteomes" id="UP000567179">
    <property type="component" value="Unassembled WGS sequence"/>
</dbReference>
<sequence>MASGVDPPTQSFFAGDNIIVTGGNLTQNVYSGPPPNQQGPPLNQQVLDILYPHVGPARIDGRLLHNSKAHEVFRGLSRHPEVVCHSERMIHELMDSTSSSIWHHESYHPFRRNYSRATALSAAHQLAGQGALLASIILPSPSQPCAEYIVPTLAYQLAQNIPASAEHILAAIRHDPCIFERDTETQFTQLIEHPLKLASKGASKEELAKWPSIVVVDGNARQFSSGSVPQQVVQFVRNLSADDNLGIHLSLALTSSTTIVDKTIIITLTLQQYTDGDETSSFRCFTLLLWSMGCFMVAQPSRLVGSEPALSQPACHPLPLGRLWTRAVRARKALVLASGVSATVKPSRQDKLDDHESPTATVLLDCTCQPFRLAAPWRFASAGKTAETKTQ</sequence>
<reference evidence="1 2" key="1">
    <citation type="journal article" date="2020" name="ISME J.">
        <title>Uncovering the hidden diversity of litter-decomposition mechanisms in mushroom-forming fungi.</title>
        <authorList>
            <person name="Floudas D."/>
            <person name="Bentzer J."/>
            <person name="Ahren D."/>
            <person name="Johansson T."/>
            <person name="Persson P."/>
            <person name="Tunlid A."/>
        </authorList>
    </citation>
    <scope>NUCLEOTIDE SEQUENCE [LARGE SCALE GENOMIC DNA]</scope>
    <source>
        <strain evidence="1 2">CBS 101986</strain>
    </source>
</reference>
<comment type="caution">
    <text evidence="1">The sequence shown here is derived from an EMBL/GenBank/DDBJ whole genome shotgun (WGS) entry which is preliminary data.</text>
</comment>
<dbReference type="OrthoDB" id="163438at2759"/>
<accession>A0A8H5EXZ1</accession>
<protein>
    <submittedName>
        <fullName evidence="1">Uncharacterized protein</fullName>
    </submittedName>
</protein>
<keyword evidence="2" id="KW-1185">Reference proteome</keyword>
<organism evidence="1 2">
    <name type="scientific">Psilocybe cf. subviscida</name>
    <dbReference type="NCBI Taxonomy" id="2480587"/>
    <lineage>
        <taxon>Eukaryota</taxon>
        <taxon>Fungi</taxon>
        <taxon>Dikarya</taxon>
        <taxon>Basidiomycota</taxon>
        <taxon>Agaricomycotina</taxon>
        <taxon>Agaricomycetes</taxon>
        <taxon>Agaricomycetidae</taxon>
        <taxon>Agaricales</taxon>
        <taxon>Agaricineae</taxon>
        <taxon>Strophariaceae</taxon>
        <taxon>Psilocybe</taxon>
    </lineage>
</organism>
<name>A0A8H5EXZ1_9AGAR</name>
<dbReference type="AlphaFoldDB" id="A0A8H5EXZ1"/>